<dbReference type="Proteomes" id="UP000024635">
    <property type="component" value="Unassembled WGS sequence"/>
</dbReference>
<dbReference type="AlphaFoldDB" id="A0A016S0F1"/>
<reference evidence="3" key="1">
    <citation type="journal article" date="2015" name="Nat. Genet.">
        <title>The genome and transcriptome of the zoonotic hookworm Ancylostoma ceylanicum identify infection-specific gene families.</title>
        <authorList>
            <person name="Schwarz E.M."/>
            <person name="Hu Y."/>
            <person name="Antoshechkin I."/>
            <person name="Miller M.M."/>
            <person name="Sternberg P.W."/>
            <person name="Aroian R.V."/>
        </authorList>
    </citation>
    <scope>NUCLEOTIDE SEQUENCE</scope>
    <source>
        <strain evidence="3">HY135</strain>
    </source>
</reference>
<gene>
    <name evidence="2" type="primary">Acey_s0330.g2701</name>
    <name evidence="2" type="ORF">Y032_0330g2701</name>
</gene>
<organism evidence="2 3">
    <name type="scientific">Ancylostoma ceylanicum</name>
    <dbReference type="NCBI Taxonomy" id="53326"/>
    <lineage>
        <taxon>Eukaryota</taxon>
        <taxon>Metazoa</taxon>
        <taxon>Ecdysozoa</taxon>
        <taxon>Nematoda</taxon>
        <taxon>Chromadorea</taxon>
        <taxon>Rhabditida</taxon>
        <taxon>Rhabditina</taxon>
        <taxon>Rhabditomorpha</taxon>
        <taxon>Strongyloidea</taxon>
        <taxon>Ancylostomatidae</taxon>
        <taxon>Ancylostomatinae</taxon>
        <taxon>Ancylostoma</taxon>
    </lineage>
</organism>
<name>A0A016S0F1_9BILA</name>
<sequence length="87" mass="9705">MECNGYSADWISNVRHLGKEGWVEWWRPGGGGGGDAERDGQTRGRRSDDEQWGIREINGRKEPHSRSANSFKCGFAVVFCTDVTLSS</sequence>
<proteinExistence type="predicted"/>
<comment type="caution">
    <text evidence="2">The sequence shown here is derived from an EMBL/GenBank/DDBJ whole genome shotgun (WGS) entry which is preliminary data.</text>
</comment>
<evidence type="ECO:0000256" key="1">
    <source>
        <dbReference type="SAM" id="MobiDB-lite"/>
    </source>
</evidence>
<evidence type="ECO:0000313" key="3">
    <source>
        <dbReference type="Proteomes" id="UP000024635"/>
    </source>
</evidence>
<feature type="compositionally biased region" description="Basic and acidic residues" evidence="1">
    <location>
        <begin position="35"/>
        <end position="52"/>
    </location>
</feature>
<accession>A0A016S0F1</accession>
<keyword evidence="3" id="KW-1185">Reference proteome</keyword>
<protein>
    <submittedName>
        <fullName evidence="2">Uncharacterized protein</fullName>
    </submittedName>
</protein>
<dbReference type="EMBL" id="JARK01001666">
    <property type="protein sequence ID" value="EYB83744.1"/>
    <property type="molecule type" value="Genomic_DNA"/>
</dbReference>
<evidence type="ECO:0000313" key="2">
    <source>
        <dbReference type="EMBL" id="EYB83744.1"/>
    </source>
</evidence>
<feature type="region of interest" description="Disordered" evidence="1">
    <location>
        <begin position="26"/>
        <end position="52"/>
    </location>
</feature>